<dbReference type="InterPro" id="IPR029151">
    <property type="entry name" value="Sensor-like_sf"/>
</dbReference>
<dbReference type="SUPFAM" id="SSF58104">
    <property type="entry name" value="Methyl-accepting chemotaxis protein (MCP) signaling domain"/>
    <property type="match status" value="1"/>
</dbReference>
<dbReference type="CDD" id="cd06225">
    <property type="entry name" value="HAMP"/>
    <property type="match status" value="1"/>
</dbReference>
<comment type="caution">
    <text evidence="8">The sequence shown here is derived from an EMBL/GenBank/DDBJ whole genome shotgun (WGS) entry which is preliminary data.</text>
</comment>
<dbReference type="SMART" id="SM00283">
    <property type="entry name" value="MA"/>
    <property type="match status" value="1"/>
</dbReference>
<accession>A0ABY2R019</accession>
<keyword evidence="1" id="KW-0145">Chemotaxis</keyword>
<reference evidence="8 9" key="1">
    <citation type="submission" date="2019-04" db="EMBL/GenBank/DDBJ databases">
        <title>Genome sequence of strain 7209-2.</title>
        <authorList>
            <person name="Gao J."/>
            <person name="Sun J."/>
        </authorList>
    </citation>
    <scope>NUCLEOTIDE SEQUENCE [LARGE SCALE GENOMIC DNA]</scope>
    <source>
        <strain evidence="8 9">7209-2</strain>
    </source>
</reference>
<evidence type="ECO:0000256" key="4">
    <source>
        <dbReference type="SAM" id="MobiDB-lite"/>
    </source>
</evidence>
<feature type="region of interest" description="Disordered" evidence="4">
    <location>
        <begin position="450"/>
        <end position="472"/>
    </location>
</feature>
<feature type="region of interest" description="Disordered" evidence="4">
    <location>
        <begin position="361"/>
        <end position="384"/>
    </location>
</feature>
<keyword evidence="5" id="KW-0812">Transmembrane</keyword>
<keyword evidence="5" id="KW-1133">Transmembrane helix</keyword>
<dbReference type="Pfam" id="PF14827">
    <property type="entry name" value="dCache_3"/>
    <property type="match status" value="1"/>
</dbReference>
<evidence type="ECO:0000256" key="2">
    <source>
        <dbReference type="ARBA" id="ARBA00029447"/>
    </source>
</evidence>
<dbReference type="InterPro" id="IPR004089">
    <property type="entry name" value="MCPsignal_dom"/>
</dbReference>
<dbReference type="Gene3D" id="1.10.287.950">
    <property type="entry name" value="Methyl-accepting chemotaxis protein"/>
    <property type="match status" value="1"/>
</dbReference>
<feature type="domain" description="HAMP" evidence="7">
    <location>
        <begin position="388"/>
        <end position="440"/>
    </location>
</feature>
<dbReference type="EMBL" id="STGT01000001">
    <property type="protein sequence ID" value="THV17107.1"/>
    <property type="molecule type" value="Genomic_DNA"/>
</dbReference>
<dbReference type="InterPro" id="IPR051310">
    <property type="entry name" value="MCP_chemotaxis"/>
</dbReference>
<evidence type="ECO:0000256" key="5">
    <source>
        <dbReference type="SAM" id="Phobius"/>
    </source>
</evidence>
<dbReference type="InterPro" id="IPR003660">
    <property type="entry name" value="HAMP_dom"/>
</dbReference>
<feature type="compositionally biased region" description="Basic and acidic residues" evidence="4">
    <location>
        <begin position="452"/>
        <end position="468"/>
    </location>
</feature>
<evidence type="ECO:0000256" key="1">
    <source>
        <dbReference type="ARBA" id="ARBA00022500"/>
    </source>
</evidence>
<evidence type="ECO:0000313" key="9">
    <source>
        <dbReference type="Proteomes" id="UP000309667"/>
    </source>
</evidence>
<feature type="domain" description="Methyl-accepting transducer" evidence="6">
    <location>
        <begin position="445"/>
        <end position="674"/>
    </location>
</feature>
<dbReference type="Gene3D" id="6.10.340.10">
    <property type="match status" value="1"/>
</dbReference>
<dbReference type="PROSITE" id="PS50111">
    <property type="entry name" value="CHEMOTAXIS_TRANSDUC_2"/>
    <property type="match status" value="1"/>
</dbReference>
<dbReference type="SMART" id="SM00304">
    <property type="entry name" value="HAMP"/>
    <property type="match status" value="2"/>
</dbReference>
<organism evidence="8 9">
    <name type="scientific">Rhizobium rhizophilum</name>
    <dbReference type="NCBI Taxonomy" id="1850373"/>
    <lineage>
        <taxon>Bacteria</taxon>
        <taxon>Pseudomonadati</taxon>
        <taxon>Pseudomonadota</taxon>
        <taxon>Alphaproteobacteria</taxon>
        <taxon>Hyphomicrobiales</taxon>
        <taxon>Rhizobiaceae</taxon>
        <taxon>Rhizobium/Agrobacterium group</taxon>
        <taxon>Rhizobium</taxon>
    </lineage>
</organism>
<dbReference type="PANTHER" id="PTHR43531">
    <property type="entry name" value="PROTEIN ICFG"/>
    <property type="match status" value="1"/>
</dbReference>
<name>A0ABY2R019_9HYPH</name>
<evidence type="ECO:0000259" key="7">
    <source>
        <dbReference type="PROSITE" id="PS50885"/>
    </source>
</evidence>
<dbReference type="CDD" id="cd11386">
    <property type="entry name" value="MCP_signal"/>
    <property type="match status" value="1"/>
</dbReference>
<proteinExistence type="inferred from homology"/>
<dbReference type="Pfam" id="PF00015">
    <property type="entry name" value="MCPsignal"/>
    <property type="match status" value="1"/>
</dbReference>
<keyword evidence="5" id="KW-0472">Membrane</keyword>
<dbReference type="Pfam" id="PF00672">
    <property type="entry name" value="HAMP"/>
    <property type="match status" value="1"/>
</dbReference>
<keyword evidence="9" id="KW-1185">Reference proteome</keyword>
<dbReference type="Proteomes" id="UP000309667">
    <property type="component" value="Unassembled WGS sequence"/>
</dbReference>
<feature type="domain" description="HAMP" evidence="7">
    <location>
        <begin position="307"/>
        <end position="360"/>
    </location>
</feature>
<dbReference type="SUPFAM" id="SSF158472">
    <property type="entry name" value="HAMP domain-like"/>
    <property type="match status" value="1"/>
</dbReference>
<feature type="transmembrane region" description="Helical" evidence="5">
    <location>
        <begin position="283"/>
        <end position="306"/>
    </location>
</feature>
<dbReference type="SUPFAM" id="SSF103190">
    <property type="entry name" value="Sensory domain-like"/>
    <property type="match status" value="1"/>
</dbReference>
<dbReference type="PROSITE" id="PS50885">
    <property type="entry name" value="HAMP"/>
    <property type="match status" value="2"/>
</dbReference>
<gene>
    <name evidence="8" type="ORF">E9677_03705</name>
</gene>
<dbReference type="RefSeq" id="WP_136556722.1">
    <property type="nucleotide sequence ID" value="NZ_STGT01000001.1"/>
</dbReference>
<protein>
    <submittedName>
        <fullName evidence="8">HAMP domain-containing protein</fullName>
    </submittedName>
</protein>
<evidence type="ECO:0000256" key="3">
    <source>
        <dbReference type="PROSITE-ProRule" id="PRU00284"/>
    </source>
</evidence>
<evidence type="ECO:0000313" key="8">
    <source>
        <dbReference type="EMBL" id="THV17107.1"/>
    </source>
</evidence>
<evidence type="ECO:0000259" key="6">
    <source>
        <dbReference type="PROSITE" id="PS50111"/>
    </source>
</evidence>
<dbReference type="PANTHER" id="PTHR43531:SF11">
    <property type="entry name" value="METHYL-ACCEPTING CHEMOTAXIS PROTEIN 3"/>
    <property type="match status" value="1"/>
</dbReference>
<keyword evidence="3" id="KW-0807">Transducer</keyword>
<sequence>MSEVQIKRPLWMTLTVCGFAAVLFSSVAIGGTAWYRQSVATEDALNREVAGDLALIETDMAAQKKAASALALALAGQPEIAGLIETNARDEILGRFAGSLPAIISEGGLQLITFANANGEVVARIHNPEKFGDDMKGRRKTVVEALSSGKLVAGTEPGLAAVSTFASAPVVRDGNTVGIVDVGTGLANAYFTPLSDRIGGEIAVHILVDGKLMKQASTSESTFLSPETLQAAFEGTPVHEQVTTATGTMIVKTVPFNNFSGTKIGVLEIASDVTAVVEDAQAALWSTIAGTLIVSLLSLIGFFVFARSLGGVLGRLTATMSQLAGGNLDALVEGETRPDEIGAMARAVKVFKDNAIHAKQLERESESQRSQTEEERRRTAEQDRIRTEAMAQATSGLADGLKQLAAGNLGFQLSQSFADEFESLRADFNQAVLQLKDTLTSISKATGAIDSGSREVSHSADDLSKRTEQQAASLEETAAALDQITTNVSNSSKRAEEARAVAIQANQNATASGQVVANAVDAMGKIEQSSNQISSIIGVIDDIAFQTNLLALNAGVEAARAGDAGKGFAVVAQEVRELAQRSATAAKEIKALIRNSSVEVANGVQLVSQTGEALKTIEAYIVTINQHMDSIATSSREQSLGLNEVNTAVNQMDQVTQQNAAMVEETNAAGATLASEASRLRELIGQFDLDGGKAPAAVLRSTAAVMAAHPNAAPAPSPARGMVGKIAKAFGAKGSAAIAASTESWEEF</sequence>
<dbReference type="InterPro" id="IPR029150">
    <property type="entry name" value="dCache_3"/>
</dbReference>
<comment type="similarity">
    <text evidence="2">Belongs to the methyl-accepting chemotaxis (MCP) protein family.</text>
</comment>